<keyword evidence="3" id="KW-1185">Reference proteome</keyword>
<evidence type="ECO:0000256" key="1">
    <source>
        <dbReference type="SAM" id="MobiDB-lite"/>
    </source>
</evidence>
<evidence type="ECO:0000313" key="3">
    <source>
        <dbReference type="Proteomes" id="UP001465976"/>
    </source>
</evidence>
<feature type="region of interest" description="Disordered" evidence="1">
    <location>
        <begin position="88"/>
        <end position="108"/>
    </location>
</feature>
<dbReference type="Proteomes" id="UP001465976">
    <property type="component" value="Unassembled WGS sequence"/>
</dbReference>
<feature type="region of interest" description="Disordered" evidence="1">
    <location>
        <begin position="1"/>
        <end position="68"/>
    </location>
</feature>
<proteinExistence type="predicted"/>
<dbReference type="EMBL" id="JBAHYK010002832">
    <property type="protein sequence ID" value="KAL0564352.1"/>
    <property type="molecule type" value="Genomic_DNA"/>
</dbReference>
<evidence type="ECO:0008006" key="4">
    <source>
        <dbReference type="Google" id="ProtNLM"/>
    </source>
</evidence>
<evidence type="ECO:0000313" key="2">
    <source>
        <dbReference type="EMBL" id="KAL0564352.1"/>
    </source>
</evidence>
<feature type="region of interest" description="Disordered" evidence="1">
    <location>
        <begin position="237"/>
        <end position="347"/>
    </location>
</feature>
<reference evidence="2 3" key="1">
    <citation type="submission" date="2024-02" db="EMBL/GenBank/DDBJ databases">
        <title>A draft genome for the cacao thread blight pathogen Marasmius crinis-equi.</title>
        <authorList>
            <person name="Cohen S.P."/>
            <person name="Baruah I.K."/>
            <person name="Amoako-Attah I."/>
            <person name="Bukari Y."/>
            <person name="Meinhardt L.W."/>
            <person name="Bailey B.A."/>
        </authorList>
    </citation>
    <scope>NUCLEOTIDE SEQUENCE [LARGE SCALE GENOMIC DNA]</scope>
    <source>
        <strain evidence="2 3">GH-76</strain>
    </source>
</reference>
<feature type="compositionally biased region" description="Basic residues" evidence="1">
    <location>
        <begin position="320"/>
        <end position="330"/>
    </location>
</feature>
<feature type="compositionally biased region" description="Basic and acidic residues" evidence="1">
    <location>
        <begin position="301"/>
        <end position="313"/>
    </location>
</feature>
<feature type="compositionally biased region" description="Low complexity" evidence="1">
    <location>
        <begin position="1"/>
        <end position="32"/>
    </location>
</feature>
<feature type="compositionally biased region" description="Basic and acidic residues" evidence="1">
    <location>
        <begin position="54"/>
        <end position="64"/>
    </location>
</feature>
<comment type="caution">
    <text evidence="2">The sequence shown here is derived from an EMBL/GenBank/DDBJ whole genome shotgun (WGS) entry which is preliminary data.</text>
</comment>
<accession>A0ABR3ENB0</accession>
<feature type="compositionally biased region" description="Acidic residues" evidence="1">
    <location>
        <begin position="261"/>
        <end position="275"/>
    </location>
</feature>
<organism evidence="2 3">
    <name type="scientific">Marasmius crinis-equi</name>
    <dbReference type="NCBI Taxonomy" id="585013"/>
    <lineage>
        <taxon>Eukaryota</taxon>
        <taxon>Fungi</taxon>
        <taxon>Dikarya</taxon>
        <taxon>Basidiomycota</taxon>
        <taxon>Agaricomycotina</taxon>
        <taxon>Agaricomycetes</taxon>
        <taxon>Agaricomycetidae</taxon>
        <taxon>Agaricales</taxon>
        <taxon>Marasmiineae</taxon>
        <taxon>Marasmiaceae</taxon>
        <taxon>Marasmius</taxon>
    </lineage>
</organism>
<name>A0ABR3ENB0_9AGAR</name>
<sequence>MAKNAASTGSSTKAKSTSRASSASAKTKAAAGGKKKASKHTGDAEDDIETFDGEGPKEGKEGKLSRINWGEVAQSVVSTILEESSIKQKLYPSPGPNPSTTEGGGAKKSEAHWEICQAIFTEHDIYKDDFRAALEAKTAKDIKRDRDPWIRAMKSQLRRMELKTAEIRNAMGQTGMGLKSADQINMDADSNITNAWKKYGEKFPWFFQFRDIIAERPNVVLTGVGNSTTDIDIEQDILGQDDDDGDLSSIIATSDMNDVGEPGDDGEDDEDDVDEAALGTGAGSLGTKRRSDDISGGPGEEIAKDCEEEREANAKLTKTASKKTGPRKSTSKPAEPPTKRAKKSKVDEFAEIAKAEEGTRQREIDLDLARSHENVEKIRLQETAMKLRHEQQMERMRMKKELKEKELEYKKMKLGANTGMMRGAGGGYMTAMGNALMSGAAQRPGIMENSMTAGLESPMMDSMMATEPSTSQLLLPEWNPNVEG</sequence>
<feature type="compositionally biased region" description="Acidic residues" evidence="1">
    <location>
        <begin position="237"/>
        <end position="246"/>
    </location>
</feature>
<protein>
    <recommendedName>
        <fullName evidence="4">No apical meristem-associated C-terminal domain-containing protein</fullName>
    </recommendedName>
</protein>
<gene>
    <name evidence="2" type="ORF">V5O48_017696</name>
</gene>